<sequence>MAITDRQNPNAEEKKKLFKLCPFFWQRRTTTASSSKPSFARSILPARRRLRLDPSSYLYFPYEAGKQVRSAIKLKNTSKSHTAFKNPNAEEKKKLFKLCPFFWQRRTTTASSSKPSFARSILPARRRLRLDPSSYLYFPYEAGKQVRSAIKLKNTSKSHTAFKVPCIIQVDLF</sequence>
<evidence type="ECO:0000313" key="3">
    <source>
        <dbReference type="EMBL" id="KAF3502231.1"/>
    </source>
</evidence>
<evidence type="ECO:0000313" key="4">
    <source>
        <dbReference type="Proteomes" id="UP000712600"/>
    </source>
</evidence>
<dbReference type="Gene3D" id="2.60.40.10">
    <property type="entry name" value="Immunoglobulins"/>
    <property type="match status" value="2"/>
</dbReference>
<gene>
    <name evidence="3" type="ORF">F2Q69_00043590</name>
</gene>
<proteinExistence type="inferred from homology"/>
<dbReference type="Proteomes" id="UP000712600">
    <property type="component" value="Unassembled WGS sequence"/>
</dbReference>
<dbReference type="InterPro" id="IPR008962">
    <property type="entry name" value="PapD-like_sf"/>
</dbReference>
<dbReference type="InterPro" id="IPR000535">
    <property type="entry name" value="MSP_dom"/>
</dbReference>
<dbReference type="SUPFAM" id="SSF49354">
    <property type="entry name" value="PapD-like"/>
    <property type="match status" value="2"/>
</dbReference>
<dbReference type="InterPro" id="IPR016763">
    <property type="entry name" value="VAP"/>
</dbReference>
<evidence type="ECO:0000256" key="1">
    <source>
        <dbReference type="ARBA" id="ARBA00008932"/>
    </source>
</evidence>
<dbReference type="GO" id="GO:0061817">
    <property type="term" value="P:endoplasmic reticulum-plasma membrane tethering"/>
    <property type="evidence" value="ECO:0007669"/>
    <property type="project" value="TreeGrafter"/>
</dbReference>
<dbReference type="AlphaFoldDB" id="A0A8S9NJJ5"/>
<comment type="caution">
    <text evidence="3">The sequence shown here is derived from an EMBL/GenBank/DDBJ whole genome shotgun (WGS) entry which is preliminary data.</text>
</comment>
<comment type="similarity">
    <text evidence="1">Belongs to the VAMP-associated protein (VAP) (TC 9.B.17) family.</text>
</comment>
<reference evidence="3" key="1">
    <citation type="submission" date="2019-12" db="EMBL/GenBank/DDBJ databases">
        <title>Genome sequencing and annotation of Brassica cretica.</title>
        <authorList>
            <person name="Studholme D.J."/>
            <person name="Sarris P."/>
        </authorList>
    </citation>
    <scope>NUCLEOTIDE SEQUENCE</scope>
    <source>
        <strain evidence="3">PFS-109/04</strain>
        <tissue evidence="3">Leaf</tissue>
    </source>
</reference>
<dbReference type="PANTHER" id="PTHR10809:SF101">
    <property type="entry name" value="VESICLE-ASSOCIATED PROTEIN 4-1"/>
    <property type="match status" value="1"/>
</dbReference>
<feature type="domain" description="MSP" evidence="2">
    <location>
        <begin position="127"/>
        <end position="173"/>
    </location>
</feature>
<dbReference type="InterPro" id="IPR013783">
    <property type="entry name" value="Ig-like_fold"/>
</dbReference>
<name>A0A8S9NJJ5_BRACR</name>
<dbReference type="GO" id="GO:0005789">
    <property type="term" value="C:endoplasmic reticulum membrane"/>
    <property type="evidence" value="ECO:0007669"/>
    <property type="project" value="InterPro"/>
</dbReference>
<dbReference type="Pfam" id="PF00635">
    <property type="entry name" value="Motile_Sperm"/>
    <property type="match status" value="2"/>
</dbReference>
<dbReference type="EMBL" id="QGKX02001621">
    <property type="protein sequence ID" value="KAF3502231.1"/>
    <property type="molecule type" value="Genomic_DNA"/>
</dbReference>
<evidence type="ECO:0000259" key="2">
    <source>
        <dbReference type="PROSITE" id="PS50202"/>
    </source>
</evidence>
<dbReference type="PANTHER" id="PTHR10809">
    <property type="entry name" value="VESICLE-ASSOCIATED MEMBRANE PROTEIN-ASSOCIATED PROTEIN"/>
    <property type="match status" value="1"/>
</dbReference>
<dbReference type="GO" id="GO:0005886">
    <property type="term" value="C:plasma membrane"/>
    <property type="evidence" value="ECO:0007669"/>
    <property type="project" value="TreeGrafter"/>
</dbReference>
<protein>
    <recommendedName>
        <fullName evidence="2">MSP domain-containing protein</fullName>
    </recommendedName>
</protein>
<accession>A0A8S9NJJ5</accession>
<dbReference type="GO" id="GO:0090158">
    <property type="term" value="P:endoplasmic reticulum membrane organization"/>
    <property type="evidence" value="ECO:0007669"/>
    <property type="project" value="TreeGrafter"/>
</dbReference>
<organism evidence="3 4">
    <name type="scientific">Brassica cretica</name>
    <name type="common">Mustard</name>
    <dbReference type="NCBI Taxonomy" id="69181"/>
    <lineage>
        <taxon>Eukaryota</taxon>
        <taxon>Viridiplantae</taxon>
        <taxon>Streptophyta</taxon>
        <taxon>Embryophyta</taxon>
        <taxon>Tracheophyta</taxon>
        <taxon>Spermatophyta</taxon>
        <taxon>Magnoliopsida</taxon>
        <taxon>eudicotyledons</taxon>
        <taxon>Gunneridae</taxon>
        <taxon>Pentapetalae</taxon>
        <taxon>rosids</taxon>
        <taxon>malvids</taxon>
        <taxon>Brassicales</taxon>
        <taxon>Brassicaceae</taxon>
        <taxon>Brassiceae</taxon>
        <taxon>Brassica</taxon>
    </lineage>
</organism>
<dbReference type="PROSITE" id="PS50202">
    <property type="entry name" value="MSP"/>
    <property type="match status" value="1"/>
</dbReference>